<comment type="caution">
    <text evidence="2">The sequence shown here is derived from an EMBL/GenBank/DDBJ whole genome shotgun (WGS) entry which is preliminary data.</text>
</comment>
<reference evidence="2 3" key="1">
    <citation type="journal article" date="2020" name="Biotechnol. Biofuels">
        <title>New insights from the biogas microbiome by comprehensive genome-resolved metagenomics of nearly 1600 species originating from multiple anaerobic digesters.</title>
        <authorList>
            <person name="Campanaro S."/>
            <person name="Treu L."/>
            <person name="Rodriguez-R L.M."/>
            <person name="Kovalovszki A."/>
            <person name="Ziels R.M."/>
            <person name="Maus I."/>
            <person name="Zhu X."/>
            <person name="Kougias P.G."/>
            <person name="Basile A."/>
            <person name="Luo G."/>
            <person name="Schluter A."/>
            <person name="Konstantinidis K.T."/>
            <person name="Angelidaki I."/>
        </authorList>
    </citation>
    <scope>NUCLEOTIDE SEQUENCE [LARGE SCALE GENOMIC DNA]</scope>
    <source>
        <strain evidence="2">AS04akNAM_125</strain>
    </source>
</reference>
<feature type="chain" id="PRO_5032799308" evidence="1">
    <location>
        <begin position="30"/>
        <end position="262"/>
    </location>
</feature>
<dbReference type="InterPro" id="IPR006311">
    <property type="entry name" value="TAT_signal"/>
</dbReference>
<dbReference type="AlphaFoldDB" id="A0A832PLF7"/>
<dbReference type="Gene3D" id="3.60.15.10">
    <property type="entry name" value="Ribonuclease Z/Hydroxyacylglutathione hydrolase-like"/>
    <property type="match status" value="1"/>
</dbReference>
<organism evidence="2 3">
    <name type="scientific">Paracoccus solventivorans</name>
    <dbReference type="NCBI Taxonomy" id="53463"/>
    <lineage>
        <taxon>Bacteria</taxon>
        <taxon>Pseudomonadati</taxon>
        <taxon>Pseudomonadota</taxon>
        <taxon>Alphaproteobacteria</taxon>
        <taxon>Rhodobacterales</taxon>
        <taxon>Paracoccaceae</taxon>
        <taxon>Paracoccus</taxon>
    </lineage>
</organism>
<dbReference type="PANTHER" id="PTHR43546">
    <property type="entry name" value="UPF0173 METAL-DEPENDENT HYDROLASE MJ1163-RELATED"/>
    <property type="match status" value="1"/>
</dbReference>
<gene>
    <name evidence="2" type="ORF">GXX24_04945</name>
</gene>
<dbReference type="SUPFAM" id="SSF56281">
    <property type="entry name" value="Metallo-hydrolase/oxidoreductase"/>
    <property type="match status" value="1"/>
</dbReference>
<dbReference type="InterPro" id="IPR036866">
    <property type="entry name" value="RibonucZ/Hydroxyglut_hydro"/>
</dbReference>
<dbReference type="Pfam" id="PF13483">
    <property type="entry name" value="Lactamase_B_3"/>
    <property type="match status" value="1"/>
</dbReference>
<dbReference type="EMBL" id="DULP01000077">
    <property type="protein sequence ID" value="HHW33472.1"/>
    <property type="molecule type" value="Genomic_DNA"/>
</dbReference>
<dbReference type="Proteomes" id="UP000580830">
    <property type="component" value="Unassembled WGS sequence"/>
</dbReference>
<dbReference type="PROSITE" id="PS51318">
    <property type="entry name" value="TAT"/>
    <property type="match status" value="1"/>
</dbReference>
<feature type="signal peptide" evidence="1">
    <location>
        <begin position="1"/>
        <end position="29"/>
    </location>
</feature>
<evidence type="ECO:0000313" key="3">
    <source>
        <dbReference type="Proteomes" id="UP000580830"/>
    </source>
</evidence>
<evidence type="ECO:0000313" key="2">
    <source>
        <dbReference type="EMBL" id="HHW33472.1"/>
    </source>
</evidence>
<protein>
    <submittedName>
        <fullName evidence="2">MBL fold metallo-hydrolase</fullName>
    </submittedName>
</protein>
<sequence>MDLNRRQTLAGALACTAAAALPAALRAQAAAPTSAAAPGFLTPFEHASLMLTLDGQNILVDPVGGAERYAAAGPLAAVLVTHEHGDHFDPEVLAAVVTDGVALVVNPAVAEKLPEALRARATVMANGDSGEIAGIKIEAVPAYNITPERTQYHPQGRDNGYVLTSPEHGRIYIAGDTEATPEFVAQQDIALAFVPMNLPYTMSIDQAVEGVAAMAPRLVIPYHHRGNDPAEFAEKLHAAGSQTQVAIVDWYPDSDDPKGPAD</sequence>
<keyword evidence="2" id="KW-0378">Hydrolase</keyword>
<proteinExistence type="predicted"/>
<name>A0A832PLF7_9RHOB</name>
<keyword evidence="1" id="KW-0732">Signal</keyword>
<dbReference type="GO" id="GO:0016787">
    <property type="term" value="F:hydrolase activity"/>
    <property type="evidence" value="ECO:0007669"/>
    <property type="project" value="UniProtKB-KW"/>
</dbReference>
<dbReference type="InterPro" id="IPR050114">
    <property type="entry name" value="UPF0173_UPF0282_UlaG_hydrolase"/>
</dbReference>
<evidence type="ECO:0000256" key="1">
    <source>
        <dbReference type="SAM" id="SignalP"/>
    </source>
</evidence>
<dbReference type="PANTHER" id="PTHR43546:SF3">
    <property type="entry name" value="UPF0173 METAL-DEPENDENT HYDROLASE MJ1163"/>
    <property type="match status" value="1"/>
</dbReference>
<dbReference type="RefSeq" id="WP_303729561.1">
    <property type="nucleotide sequence ID" value="NZ_DULP01000077.1"/>
</dbReference>
<accession>A0A832PLF7</accession>